<keyword evidence="1" id="KW-0812">Transmembrane</keyword>
<evidence type="ECO:0000313" key="3">
    <source>
        <dbReference type="Proteomes" id="UP000269289"/>
    </source>
</evidence>
<dbReference type="Proteomes" id="UP000269289">
    <property type="component" value="Unassembled WGS sequence"/>
</dbReference>
<keyword evidence="1" id="KW-1133">Transmembrane helix</keyword>
<feature type="transmembrane region" description="Helical" evidence="1">
    <location>
        <begin position="613"/>
        <end position="634"/>
    </location>
</feature>
<sequence>MVLAGLTGFAGGAAHADDAAEVAPTSGAEFEAQASELLALEGVEAVTVDAAGTVVLTTTDPVDALEDVAEEFVEDHRNVEVRLLDAPLSALSVTDVVGGAGYAAMSGSSDDLGLCSIGFAGFTPDGAPAVVSAGHCTDDGSYADAVLTVPAGDPAGGGATGNDDIAGLAELGAFGFSQFGGPGNTEGQADAASTDVSVIDVTNTDLDLLPVVTDWTTTGDLSASTRPVTAVGTARPGASVVKSGRTTGFTSGTVDSIGYASVDGRTVYGFWTDVPGAPGDSGGAVLQGSTAVGVVSGGGTAGGAPVMFAADLQAALAVTGGYSVAVQVAAPVLTGPATGSVVAPGATISGTAGAGTTLAVEPSVGEPFEVPVGAAGTWSFPATEVLGPISYTLVARSGYSASAPTVLEYEVLPVTALTSPGDGERVLTSVQRLAGVGAAGEDVALTGDVEAVVEVAEDGTWEHEVDLSYGRYTVTVQQITGTPGEPSTSTFEVVPVAPAITDPVDGGSFTPATAPTTVSGTGLDGARVGLDTGHGPLLHADVVDGTWTIELPEALEARDHRFTANQSLASVDSDFGQPVTFTVAADAAVVGDDVAAAAAPGGGDDGVLAQTGVSAALIVLVAAMLVGIGAHTVIRARRTPVAGVRTIA</sequence>
<keyword evidence="1" id="KW-0472">Membrane</keyword>
<dbReference type="GO" id="GO:0004252">
    <property type="term" value="F:serine-type endopeptidase activity"/>
    <property type="evidence" value="ECO:0007669"/>
    <property type="project" value="InterPro"/>
</dbReference>
<protein>
    <recommendedName>
        <fullName evidence="4">Peptidase S1 domain-containing protein</fullName>
    </recommendedName>
</protein>
<evidence type="ECO:0008006" key="4">
    <source>
        <dbReference type="Google" id="ProtNLM"/>
    </source>
</evidence>
<dbReference type="InterPro" id="IPR009003">
    <property type="entry name" value="Peptidase_S1_PA"/>
</dbReference>
<evidence type="ECO:0000313" key="2">
    <source>
        <dbReference type="EMBL" id="RMI13881.1"/>
    </source>
</evidence>
<dbReference type="PROSITE" id="PS00134">
    <property type="entry name" value="TRYPSIN_HIS"/>
    <property type="match status" value="1"/>
</dbReference>
<organism evidence="2 3">
    <name type="scientific">Cellulomonas triticagri</name>
    <dbReference type="NCBI Taxonomy" id="2483352"/>
    <lineage>
        <taxon>Bacteria</taxon>
        <taxon>Bacillati</taxon>
        <taxon>Actinomycetota</taxon>
        <taxon>Actinomycetes</taxon>
        <taxon>Micrococcales</taxon>
        <taxon>Cellulomonadaceae</taxon>
        <taxon>Cellulomonas</taxon>
    </lineage>
</organism>
<dbReference type="InterPro" id="IPR018114">
    <property type="entry name" value="TRYPSIN_HIS"/>
</dbReference>
<dbReference type="AlphaFoldDB" id="A0A3M2JNJ2"/>
<gene>
    <name evidence="2" type="ORF">EBM89_02610</name>
</gene>
<dbReference type="InterPro" id="IPR043504">
    <property type="entry name" value="Peptidase_S1_PA_chymotrypsin"/>
</dbReference>
<evidence type="ECO:0000256" key="1">
    <source>
        <dbReference type="SAM" id="Phobius"/>
    </source>
</evidence>
<dbReference type="SUPFAM" id="SSF50494">
    <property type="entry name" value="Trypsin-like serine proteases"/>
    <property type="match status" value="1"/>
</dbReference>
<dbReference type="Gene3D" id="2.40.10.10">
    <property type="entry name" value="Trypsin-like serine proteases"/>
    <property type="match status" value="2"/>
</dbReference>
<reference evidence="2 3" key="1">
    <citation type="submission" date="2018-10" db="EMBL/GenBank/DDBJ databases">
        <title>Isolation, diversity and antifungal activity of actinobacteria from wheat.</title>
        <authorList>
            <person name="Han C."/>
        </authorList>
    </citation>
    <scope>NUCLEOTIDE SEQUENCE [LARGE SCALE GENOMIC DNA]</scope>
    <source>
        <strain evidence="2 3">NEAU-YY56</strain>
    </source>
</reference>
<comment type="caution">
    <text evidence="2">The sequence shown here is derived from an EMBL/GenBank/DDBJ whole genome shotgun (WGS) entry which is preliminary data.</text>
</comment>
<dbReference type="GO" id="GO:0006508">
    <property type="term" value="P:proteolysis"/>
    <property type="evidence" value="ECO:0007669"/>
    <property type="project" value="InterPro"/>
</dbReference>
<dbReference type="EMBL" id="RFFI01000008">
    <property type="protein sequence ID" value="RMI13881.1"/>
    <property type="molecule type" value="Genomic_DNA"/>
</dbReference>
<dbReference type="CDD" id="cd21112">
    <property type="entry name" value="alphaLP-like"/>
    <property type="match status" value="1"/>
</dbReference>
<name>A0A3M2JNJ2_9CELL</name>
<accession>A0A3M2JNJ2</accession>
<proteinExistence type="predicted"/>
<keyword evidence="3" id="KW-1185">Reference proteome</keyword>